<evidence type="ECO:0000256" key="2">
    <source>
        <dbReference type="ARBA" id="ARBA00022840"/>
    </source>
</evidence>
<dbReference type="SUPFAM" id="SSF52540">
    <property type="entry name" value="P-loop containing nucleoside triphosphate hydrolases"/>
    <property type="match status" value="1"/>
</dbReference>
<proteinExistence type="predicted"/>
<feature type="non-terminal residue" evidence="4">
    <location>
        <position position="1"/>
    </location>
</feature>
<dbReference type="InterPro" id="IPR017871">
    <property type="entry name" value="ABC_transporter-like_CS"/>
</dbReference>
<dbReference type="PROSITE" id="PS50893">
    <property type="entry name" value="ABC_TRANSPORTER_2"/>
    <property type="match status" value="1"/>
</dbReference>
<protein>
    <submittedName>
        <fullName evidence="4">ABC transporter family protein</fullName>
    </submittedName>
</protein>
<name>A0A146K7H9_9EUKA</name>
<dbReference type="InterPro" id="IPR003439">
    <property type="entry name" value="ABC_transporter-like_ATP-bd"/>
</dbReference>
<keyword evidence="2" id="KW-0067">ATP-binding</keyword>
<dbReference type="EMBL" id="GDID01004019">
    <property type="protein sequence ID" value="JAP92587.1"/>
    <property type="molecule type" value="Transcribed_RNA"/>
</dbReference>
<reference evidence="4" key="1">
    <citation type="submission" date="2015-07" db="EMBL/GenBank/DDBJ databases">
        <title>Adaptation to a free-living lifestyle via gene acquisitions in the diplomonad Trepomonas sp. PC1.</title>
        <authorList>
            <person name="Xu F."/>
            <person name="Jerlstrom-Hultqvist J."/>
            <person name="Kolisko M."/>
            <person name="Simpson A.G.B."/>
            <person name="Roger A.J."/>
            <person name="Svard S.G."/>
            <person name="Andersson J.O."/>
        </authorList>
    </citation>
    <scope>NUCLEOTIDE SEQUENCE</scope>
    <source>
        <strain evidence="4">PC1</strain>
    </source>
</reference>
<dbReference type="AlphaFoldDB" id="A0A146K7H9"/>
<dbReference type="GO" id="GO:0005524">
    <property type="term" value="F:ATP binding"/>
    <property type="evidence" value="ECO:0007669"/>
    <property type="project" value="UniProtKB-KW"/>
</dbReference>
<feature type="domain" description="ABC transporter" evidence="3">
    <location>
        <begin position="87"/>
        <end position="321"/>
    </location>
</feature>
<sequence>FLLILIPQLFALHRIMYLTHSSNYEWFNLIVTPAIALGYYLLLSTKQQQTHEQLPLLHQQNQIFNYEVNENLVRQIGNKDIDEIHFLPDDDLSVYNLNLQLGNKHIIKDLNFNIKNSKIFGLLGLSGCGKSVTIKTILNQFRPSSGQIWLKNGLNNIDLLAAKTKLISYVPQQDILFDQFTIKQHIELFSTLHGHISKEFIQIAVKQLGLELHVTKKVCQLSGGMKRRLSFLVAILHQSKVIAFDECSTGLSPDLKQIIWNVIEVINRKFKKSCIVTTHYMDEIEALASEMVVMKNGSIEISKSVDQIKVGEKEIIFANQRRQQLKKWSEIEGIKEEFVTINKDF</sequence>
<feature type="non-terminal residue" evidence="4">
    <location>
        <position position="345"/>
    </location>
</feature>
<dbReference type="PANTHER" id="PTHR43038:SF3">
    <property type="entry name" value="ABC TRANSPORTER G FAMILY MEMBER 20 ISOFORM X1"/>
    <property type="match status" value="1"/>
</dbReference>
<dbReference type="Gene3D" id="3.40.50.300">
    <property type="entry name" value="P-loop containing nucleotide triphosphate hydrolases"/>
    <property type="match status" value="1"/>
</dbReference>
<accession>A0A146K7H9</accession>
<evidence type="ECO:0000259" key="3">
    <source>
        <dbReference type="PROSITE" id="PS50893"/>
    </source>
</evidence>
<organism evidence="4">
    <name type="scientific">Trepomonas sp. PC1</name>
    <dbReference type="NCBI Taxonomy" id="1076344"/>
    <lineage>
        <taxon>Eukaryota</taxon>
        <taxon>Metamonada</taxon>
        <taxon>Diplomonadida</taxon>
        <taxon>Hexamitidae</taxon>
        <taxon>Hexamitinae</taxon>
        <taxon>Trepomonas</taxon>
    </lineage>
</organism>
<keyword evidence="1" id="KW-0547">Nucleotide-binding</keyword>
<gene>
    <name evidence="4" type="ORF">TPC1_15421</name>
</gene>
<dbReference type="GO" id="GO:0016887">
    <property type="term" value="F:ATP hydrolysis activity"/>
    <property type="evidence" value="ECO:0007669"/>
    <property type="project" value="InterPro"/>
</dbReference>
<dbReference type="InterPro" id="IPR027417">
    <property type="entry name" value="P-loop_NTPase"/>
</dbReference>
<dbReference type="InterPro" id="IPR003593">
    <property type="entry name" value="AAA+_ATPase"/>
</dbReference>
<evidence type="ECO:0000256" key="1">
    <source>
        <dbReference type="ARBA" id="ARBA00022741"/>
    </source>
</evidence>
<dbReference type="PROSITE" id="PS00211">
    <property type="entry name" value="ABC_TRANSPORTER_1"/>
    <property type="match status" value="1"/>
</dbReference>
<dbReference type="Pfam" id="PF00005">
    <property type="entry name" value="ABC_tran"/>
    <property type="match status" value="1"/>
</dbReference>
<dbReference type="SMART" id="SM00382">
    <property type="entry name" value="AAA"/>
    <property type="match status" value="1"/>
</dbReference>
<dbReference type="PANTHER" id="PTHR43038">
    <property type="entry name" value="ATP-BINDING CASSETTE, SUB-FAMILY H, MEMBER 1"/>
    <property type="match status" value="1"/>
</dbReference>
<evidence type="ECO:0000313" key="4">
    <source>
        <dbReference type="EMBL" id="JAP92587.1"/>
    </source>
</evidence>